<feature type="chain" id="PRO_5030527157" evidence="1">
    <location>
        <begin position="21"/>
        <end position="148"/>
    </location>
</feature>
<evidence type="ECO:0000313" key="3">
    <source>
        <dbReference type="Proteomes" id="UP000518188"/>
    </source>
</evidence>
<organism evidence="2 3">
    <name type="scientific">Mycolicibacterium septicum DSM 44393</name>
    <dbReference type="NCBI Taxonomy" id="1341646"/>
    <lineage>
        <taxon>Bacteria</taxon>
        <taxon>Bacillati</taxon>
        <taxon>Actinomycetota</taxon>
        <taxon>Actinomycetes</taxon>
        <taxon>Mycobacteriales</taxon>
        <taxon>Mycobacteriaceae</taxon>
        <taxon>Mycolicibacterium</taxon>
    </lineage>
</organism>
<evidence type="ECO:0000256" key="1">
    <source>
        <dbReference type="SAM" id="SignalP"/>
    </source>
</evidence>
<evidence type="ECO:0000313" key="2">
    <source>
        <dbReference type="EMBL" id="NKZ11273.1"/>
    </source>
</evidence>
<dbReference type="Proteomes" id="UP000518188">
    <property type="component" value="Unassembled WGS sequence"/>
</dbReference>
<feature type="signal peptide" evidence="1">
    <location>
        <begin position="1"/>
        <end position="20"/>
    </location>
</feature>
<gene>
    <name evidence="2" type="ORF">HGA11_09820</name>
</gene>
<proteinExistence type="predicted"/>
<accession>A0A7X6RVF9</accession>
<sequence length="148" mass="15293">MTASTTLIASAMATSGQAMADPRVPNDVWIQCAGFSGPNTQWPHALSGCTSRSKDNGAGQTVRTAPGTETIQWFAPFESGKSFQLVNIANTVLGPSADCPTDHPVKANVSGNIEAGGQYGGSPVTAVICANATDFLLQPGTLFVIHKD</sequence>
<dbReference type="EMBL" id="JAAXPJ010000003">
    <property type="protein sequence ID" value="NKZ11273.1"/>
    <property type="molecule type" value="Genomic_DNA"/>
</dbReference>
<dbReference type="AlphaFoldDB" id="A0A7X6RVF9"/>
<reference evidence="2 3" key="1">
    <citation type="submission" date="2020-04" db="EMBL/GenBank/DDBJ databases">
        <title>MicrobeNet Type strains.</title>
        <authorList>
            <person name="Nicholson A.C."/>
        </authorList>
    </citation>
    <scope>NUCLEOTIDE SEQUENCE [LARGE SCALE GENOMIC DNA]</scope>
    <source>
        <strain evidence="2 3">ATCC 700731</strain>
    </source>
</reference>
<comment type="caution">
    <text evidence="2">The sequence shown here is derived from an EMBL/GenBank/DDBJ whole genome shotgun (WGS) entry which is preliminary data.</text>
</comment>
<keyword evidence="1" id="KW-0732">Signal</keyword>
<name>A0A7X6RVF9_9MYCO</name>
<protein>
    <submittedName>
        <fullName evidence="2">Uncharacterized protein</fullName>
    </submittedName>
</protein>